<organism evidence="2">
    <name type="scientific">Anguilla anguilla</name>
    <name type="common">European freshwater eel</name>
    <name type="synonym">Muraena anguilla</name>
    <dbReference type="NCBI Taxonomy" id="7936"/>
    <lineage>
        <taxon>Eukaryota</taxon>
        <taxon>Metazoa</taxon>
        <taxon>Chordata</taxon>
        <taxon>Craniata</taxon>
        <taxon>Vertebrata</taxon>
        <taxon>Euteleostomi</taxon>
        <taxon>Actinopterygii</taxon>
        <taxon>Neopterygii</taxon>
        <taxon>Teleostei</taxon>
        <taxon>Anguilliformes</taxon>
        <taxon>Anguillidae</taxon>
        <taxon>Anguilla</taxon>
    </lineage>
</organism>
<sequence>MTTVGVYYYYYYCYYYYFLLYSIRFVTMQTSCNAEIFLYEKMPRLSAVSNSGLNATTDSISICITLHSGLD</sequence>
<protein>
    <submittedName>
        <fullName evidence="2">Uncharacterized protein</fullName>
    </submittedName>
</protein>
<proteinExistence type="predicted"/>
<keyword evidence="1" id="KW-0812">Transmembrane</keyword>
<dbReference type="EMBL" id="GBXM01071526">
    <property type="protein sequence ID" value="JAH37051.1"/>
    <property type="molecule type" value="Transcribed_RNA"/>
</dbReference>
<accession>A0A0E9S702</accession>
<keyword evidence="1" id="KW-1133">Transmembrane helix</keyword>
<dbReference type="AlphaFoldDB" id="A0A0E9S702"/>
<evidence type="ECO:0000313" key="2">
    <source>
        <dbReference type="EMBL" id="JAH37051.1"/>
    </source>
</evidence>
<feature type="transmembrane region" description="Helical" evidence="1">
    <location>
        <begin position="6"/>
        <end position="23"/>
    </location>
</feature>
<reference evidence="2" key="2">
    <citation type="journal article" date="2015" name="Fish Shellfish Immunol.">
        <title>Early steps in the European eel (Anguilla anguilla)-Vibrio vulnificus interaction in the gills: Role of the RtxA13 toxin.</title>
        <authorList>
            <person name="Callol A."/>
            <person name="Pajuelo D."/>
            <person name="Ebbesson L."/>
            <person name="Teles M."/>
            <person name="MacKenzie S."/>
            <person name="Amaro C."/>
        </authorList>
    </citation>
    <scope>NUCLEOTIDE SEQUENCE</scope>
</reference>
<evidence type="ECO:0000256" key="1">
    <source>
        <dbReference type="SAM" id="Phobius"/>
    </source>
</evidence>
<name>A0A0E9S702_ANGAN</name>
<reference evidence="2" key="1">
    <citation type="submission" date="2014-11" db="EMBL/GenBank/DDBJ databases">
        <authorList>
            <person name="Amaro Gonzalez C."/>
        </authorList>
    </citation>
    <scope>NUCLEOTIDE SEQUENCE</scope>
</reference>
<keyword evidence="1" id="KW-0472">Membrane</keyword>